<protein>
    <submittedName>
        <fullName evidence="2">Uncharacterized protein</fullName>
    </submittedName>
</protein>
<dbReference type="EMBL" id="CADCTU010000742">
    <property type="protein sequence ID" value="CAA9349243.1"/>
    <property type="molecule type" value="Genomic_DNA"/>
</dbReference>
<reference evidence="2" key="1">
    <citation type="submission" date="2020-02" db="EMBL/GenBank/DDBJ databases">
        <authorList>
            <person name="Meier V. D."/>
        </authorList>
    </citation>
    <scope>NUCLEOTIDE SEQUENCE</scope>
    <source>
        <strain evidence="2">AVDCRST_MAG11</strain>
    </source>
</reference>
<organism evidence="2">
    <name type="scientific">uncultured Gemmatimonadaceae bacterium</name>
    <dbReference type="NCBI Taxonomy" id="246130"/>
    <lineage>
        <taxon>Bacteria</taxon>
        <taxon>Pseudomonadati</taxon>
        <taxon>Gemmatimonadota</taxon>
        <taxon>Gemmatimonadia</taxon>
        <taxon>Gemmatimonadales</taxon>
        <taxon>Gemmatimonadaceae</taxon>
        <taxon>environmental samples</taxon>
    </lineage>
</organism>
<feature type="compositionally biased region" description="Basic and acidic residues" evidence="1">
    <location>
        <begin position="43"/>
        <end position="57"/>
    </location>
</feature>
<sequence>APVPDDARLAGSARVRRRRRRGGAAVARGPRHAAVGLGGGAGARDDGDVGDVARRPLGESIRGRVGGAAAQAAVRGDAQPGVGAGGGAAQPARRRARGGSRSRHGGPALDQRRDVREPPQGGAALRPVGGAAPRRRLRGQRVAHRGARLRAGPGRLRVAVGHRAVRAHLRQRAHAGAAAQLRGARALDPGAPGAVHARPAVHGRDLPQGAHVLAGRRGGALPGRLQPRAVRGGERARVRVARLRARGLLAGGRDLPRRRRRGAPAVRERGGGLLDVEQPERRGDQGAAGDPPGHRARARARGQIGRASC</sequence>
<evidence type="ECO:0000256" key="1">
    <source>
        <dbReference type="SAM" id="MobiDB-lite"/>
    </source>
</evidence>
<feature type="region of interest" description="Disordered" evidence="1">
    <location>
        <begin position="1"/>
        <end position="59"/>
    </location>
</feature>
<feature type="compositionally biased region" description="Basic residues" evidence="1">
    <location>
        <begin position="133"/>
        <end position="144"/>
    </location>
</feature>
<feature type="compositionally biased region" description="Low complexity" evidence="1">
    <location>
        <begin position="72"/>
        <end position="81"/>
    </location>
</feature>
<feature type="compositionally biased region" description="Basic residues" evidence="1">
    <location>
        <begin position="92"/>
        <end position="104"/>
    </location>
</feature>
<evidence type="ECO:0000313" key="2">
    <source>
        <dbReference type="EMBL" id="CAA9349243.1"/>
    </source>
</evidence>
<feature type="non-terminal residue" evidence="2">
    <location>
        <position position="1"/>
    </location>
</feature>
<dbReference type="AlphaFoldDB" id="A0A6J4M3H4"/>
<feature type="region of interest" description="Disordered" evidence="1">
    <location>
        <begin position="72"/>
        <end position="144"/>
    </location>
</feature>
<feature type="compositionally biased region" description="Low complexity" evidence="1">
    <location>
        <begin position="23"/>
        <end position="35"/>
    </location>
</feature>
<feature type="region of interest" description="Disordered" evidence="1">
    <location>
        <begin position="254"/>
        <end position="309"/>
    </location>
</feature>
<proteinExistence type="predicted"/>
<accession>A0A6J4M3H4</accession>
<gene>
    <name evidence="2" type="ORF">AVDCRST_MAG11-3423</name>
</gene>
<feature type="non-terminal residue" evidence="2">
    <location>
        <position position="309"/>
    </location>
</feature>
<name>A0A6J4M3H4_9BACT</name>